<dbReference type="STRING" id="195883.A0A482WPG4"/>
<dbReference type="OrthoDB" id="10266696at2759"/>
<dbReference type="InterPro" id="IPR038508">
    <property type="entry name" value="ArfGAP_dom_sf"/>
</dbReference>
<dbReference type="CDD" id="cd08832">
    <property type="entry name" value="ArfGap_ADAP"/>
    <property type="match status" value="1"/>
</dbReference>
<accession>A0A482WPG4</accession>
<dbReference type="Proteomes" id="UP000291343">
    <property type="component" value="Unassembled WGS sequence"/>
</dbReference>
<dbReference type="SMART" id="SM00233">
    <property type="entry name" value="PH"/>
    <property type="match status" value="2"/>
</dbReference>
<reference evidence="11 12" key="1">
    <citation type="journal article" date="2017" name="Gigascience">
        <title>Genome sequence of the small brown planthopper, Laodelphax striatellus.</title>
        <authorList>
            <person name="Zhu J."/>
            <person name="Jiang F."/>
            <person name="Wang X."/>
            <person name="Yang P."/>
            <person name="Bao Y."/>
            <person name="Zhao W."/>
            <person name="Wang W."/>
            <person name="Lu H."/>
            <person name="Wang Q."/>
            <person name="Cui N."/>
            <person name="Li J."/>
            <person name="Chen X."/>
            <person name="Luo L."/>
            <person name="Yu J."/>
            <person name="Kang L."/>
            <person name="Cui F."/>
        </authorList>
    </citation>
    <scope>NUCLEOTIDE SEQUENCE [LARGE SCALE GENOMIC DNA]</scope>
    <source>
        <strain evidence="11">Lst14</strain>
    </source>
</reference>
<dbReference type="AlphaFoldDB" id="A0A482WPG4"/>
<dbReference type="CDD" id="cd13252">
    <property type="entry name" value="PH1_ADAP"/>
    <property type="match status" value="1"/>
</dbReference>
<dbReference type="EMBL" id="QKKF02028513">
    <property type="protein sequence ID" value="RZF35388.1"/>
    <property type="molecule type" value="Genomic_DNA"/>
</dbReference>
<feature type="domain" description="Arf-GAP" evidence="10">
    <location>
        <begin position="6"/>
        <end position="126"/>
    </location>
</feature>
<dbReference type="GO" id="GO:0008270">
    <property type="term" value="F:zinc ion binding"/>
    <property type="evidence" value="ECO:0007669"/>
    <property type="project" value="UniProtKB-KW"/>
</dbReference>
<evidence type="ECO:0000256" key="7">
    <source>
        <dbReference type="ARBA" id="ARBA00022833"/>
    </source>
</evidence>
<dbReference type="PROSITE" id="PS50115">
    <property type="entry name" value="ARFGAP"/>
    <property type="match status" value="1"/>
</dbReference>
<comment type="subcellular location">
    <subcellularLocation>
        <location evidence="1">Cytoplasm</location>
    </subcellularLocation>
</comment>
<keyword evidence="2" id="KW-0343">GTPase activation</keyword>
<dbReference type="SMR" id="A0A482WPG4"/>
<dbReference type="InterPro" id="IPR052589">
    <property type="entry name" value="Arf-GAP_dual-PH_domain"/>
</dbReference>
<dbReference type="GO" id="GO:0005886">
    <property type="term" value="C:plasma membrane"/>
    <property type="evidence" value="ECO:0007669"/>
    <property type="project" value="TreeGrafter"/>
</dbReference>
<evidence type="ECO:0000256" key="5">
    <source>
        <dbReference type="ARBA" id="ARBA00022737"/>
    </source>
</evidence>
<keyword evidence="12" id="KW-1185">Reference proteome</keyword>
<dbReference type="InParanoid" id="A0A482WPG4"/>
<evidence type="ECO:0000313" key="11">
    <source>
        <dbReference type="EMBL" id="RZF35388.1"/>
    </source>
</evidence>
<evidence type="ECO:0000256" key="3">
    <source>
        <dbReference type="ARBA" id="ARBA00022490"/>
    </source>
</evidence>
<protein>
    <recommendedName>
        <fullName evidence="13">Arf-GAP domain-containing protein</fullName>
    </recommendedName>
</protein>
<dbReference type="FunFam" id="2.30.29.30:FF:000099">
    <property type="entry name" value="Arf-GAP with dual PH domain-containing protein 1"/>
    <property type="match status" value="1"/>
</dbReference>
<dbReference type="GO" id="GO:0005547">
    <property type="term" value="F:phosphatidylinositol-3,4,5-trisphosphate binding"/>
    <property type="evidence" value="ECO:0007669"/>
    <property type="project" value="TreeGrafter"/>
</dbReference>
<keyword evidence="6 8" id="KW-0863">Zinc-finger</keyword>
<evidence type="ECO:0000256" key="8">
    <source>
        <dbReference type="PROSITE-ProRule" id="PRU00288"/>
    </source>
</evidence>
<dbReference type="PANTHER" id="PTHR46021">
    <property type="entry name" value="ARF-GAP WITH DUAL PH DOMAIN-CONTAINING PROTEIN 1-LIKE PROTEIN"/>
    <property type="match status" value="1"/>
</dbReference>
<evidence type="ECO:0000256" key="1">
    <source>
        <dbReference type="ARBA" id="ARBA00004496"/>
    </source>
</evidence>
<dbReference type="PROSITE" id="PS50003">
    <property type="entry name" value="PH_DOMAIN"/>
    <property type="match status" value="2"/>
</dbReference>
<dbReference type="InterPro" id="IPR001164">
    <property type="entry name" value="ArfGAP_dom"/>
</dbReference>
<dbReference type="FunFam" id="2.30.29.30:FF:000080">
    <property type="entry name" value="Arf-GAP with dual PH domain-containing protein 1"/>
    <property type="match status" value="1"/>
</dbReference>
<dbReference type="Pfam" id="PF01412">
    <property type="entry name" value="ArfGap"/>
    <property type="match status" value="1"/>
</dbReference>
<proteinExistence type="predicted"/>
<dbReference type="FunFam" id="1.10.220.150:FF:000009">
    <property type="entry name" value="stromal membrane-associated protein 1 isoform X1"/>
    <property type="match status" value="1"/>
</dbReference>
<dbReference type="PANTHER" id="PTHR46021:SF2">
    <property type="entry name" value="ARF-GAP WITH DUAL PH DOMAIN-CONTAINING PROTEIN 1"/>
    <property type="match status" value="1"/>
</dbReference>
<keyword evidence="4" id="KW-0479">Metal-binding</keyword>
<dbReference type="SUPFAM" id="SSF57863">
    <property type="entry name" value="ArfGap/RecO-like zinc finger"/>
    <property type="match status" value="1"/>
</dbReference>
<dbReference type="SMART" id="SM00105">
    <property type="entry name" value="ArfGap"/>
    <property type="match status" value="1"/>
</dbReference>
<keyword evidence="3" id="KW-0963">Cytoplasm</keyword>
<evidence type="ECO:0000259" key="9">
    <source>
        <dbReference type="PROSITE" id="PS50003"/>
    </source>
</evidence>
<dbReference type="Pfam" id="PF00169">
    <property type="entry name" value="PH"/>
    <property type="match status" value="2"/>
</dbReference>
<dbReference type="GO" id="GO:0005096">
    <property type="term" value="F:GTPase activator activity"/>
    <property type="evidence" value="ECO:0007669"/>
    <property type="project" value="UniProtKB-KW"/>
</dbReference>
<dbReference type="CDD" id="cd01251">
    <property type="entry name" value="PH2_ADAP"/>
    <property type="match status" value="1"/>
</dbReference>
<dbReference type="SUPFAM" id="SSF50729">
    <property type="entry name" value="PH domain-like"/>
    <property type="match status" value="2"/>
</dbReference>
<evidence type="ECO:0000256" key="2">
    <source>
        <dbReference type="ARBA" id="ARBA00022468"/>
    </source>
</evidence>
<comment type="caution">
    <text evidence="11">The sequence shown here is derived from an EMBL/GenBank/DDBJ whole genome shotgun (WGS) entry which is preliminary data.</text>
</comment>
<dbReference type="PRINTS" id="PR00405">
    <property type="entry name" value="REVINTRACTNG"/>
</dbReference>
<keyword evidence="5" id="KW-0677">Repeat</keyword>
<dbReference type="GO" id="GO:1902936">
    <property type="term" value="F:phosphatidylinositol bisphosphate binding"/>
    <property type="evidence" value="ECO:0007669"/>
    <property type="project" value="InterPro"/>
</dbReference>
<dbReference type="GO" id="GO:0005737">
    <property type="term" value="C:cytoplasm"/>
    <property type="evidence" value="ECO:0007669"/>
    <property type="project" value="UniProtKB-SubCell"/>
</dbReference>
<evidence type="ECO:0000256" key="4">
    <source>
        <dbReference type="ARBA" id="ARBA00022723"/>
    </source>
</evidence>
<dbReference type="Gene3D" id="2.30.29.30">
    <property type="entry name" value="Pleckstrin-homology domain (PH domain)/Phosphotyrosine-binding domain (PTB)"/>
    <property type="match status" value="2"/>
</dbReference>
<dbReference type="InterPro" id="IPR001849">
    <property type="entry name" value="PH_domain"/>
</dbReference>
<gene>
    <name evidence="11" type="ORF">LSTR_LSTR009773</name>
</gene>
<name>A0A482WPG4_LAOST</name>
<feature type="domain" description="PH" evidence="9">
    <location>
        <begin position="128"/>
        <end position="229"/>
    </location>
</feature>
<evidence type="ECO:0000259" key="10">
    <source>
        <dbReference type="PROSITE" id="PS50115"/>
    </source>
</evidence>
<evidence type="ECO:0000313" key="12">
    <source>
        <dbReference type="Proteomes" id="UP000291343"/>
    </source>
</evidence>
<organism evidence="11 12">
    <name type="scientific">Laodelphax striatellus</name>
    <name type="common">Small brown planthopper</name>
    <name type="synonym">Delphax striatella</name>
    <dbReference type="NCBI Taxonomy" id="195883"/>
    <lineage>
        <taxon>Eukaryota</taxon>
        <taxon>Metazoa</taxon>
        <taxon>Ecdysozoa</taxon>
        <taxon>Arthropoda</taxon>
        <taxon>Hexapoda</taxon>
        <taxon>Insecta</taxon>
        <taxon>Pterygota</taxon>
        <taxon>Neoptera</taxon>
        <taxon>Paraneoptera</taxon>
        <taxon>Hemiptera</taxon>
        <taxon>Auchenorrhyncha</taxon>
        <taxon>Fulgoroidea</taxon>
        <taxon>Delphacidae</taxon>
        <taxon>Criomorphinae</taxon>
        <taxon>Laodelphax</taxon>
    </lineage>
</organism>
<dbReference type="InterPro" id="IPR037278">
    <property type="entry name" value="ARFGAP/RecO"/>
</dbReference>
<dbReference type="InterPro" id="IPR037851">
    <property type="entry name" value="PH2_ADAP"/>
</dbReference>
<dbReference type="InterPro" id="IPR037849">
    <property type="entry name" value="PH1_ADAP"/>
</dbReference>
<evidence type="ECO:0000256" key="6">
    <source>
        <dbReference type="ARBA" id="ARBA00022771"/>
    </source>
</evidence>
<dbReference type="InterPro" id="IPR011993">
    <property type="entry name" value="PH-like_dom_sf"/>
</dbReference>
<evidence type="ECO:0008006" key="13">
    <source>
        <dbReference type="Google" id="ProtNLM"/>
    </source>
</evidence>
<feature type="domain" description="PH" evidence="9">
    <location>
        <begin position="251"/>
        <end position="354"/>
    </location>
</feature>
<dbReference type="Gene3D" id="1.10.220.150">
    <property type="entry name" value="Arf GTPase activating protein"/>
    <property type="match status" value="1"/>
</dbReference>
<keyword evidence="7" id="KW-0862">Zinc</keyword>
<sequence>MDVKNKALLELLKKPGNNSCVDCGIESPEYASYNIGIFICSRCAMIHKGLGAHISKVKHLKLDEWEDSQVERMREVGNLAAKLKYEQRVPNCYRRPKPGDPQSILEEWICAKYMREEFSRPERQTFLSGNMEGFLMKRGKEDARYHPRKFNLSEVDGTLKYYVKETGEPKAVIALSDVNVAFAPAKLGHANSLQLSYPNKEGVTRHLFVYHDDPQTIITWYTAIRCAKLHSLQVAYPAANETELLECLCQDFTCEGWLWKTGPKPSDSFRKRWFTLDHRKLMYHENPLDAYPKGEIFLGHMMSGYSVRVGVPPGTRDDLGFTFTVRTPQRWYYLSAPTSLQRDAWIQCIDAVIDQPLTAHDKITANRLSRNKKYGNIFSR</sequence>